<feature type="signal peptide" evidence="1">
    <location>
        <begin position="1"/>
        <end position="25"/>
    </location>
</feature>
<dbReference type="STRING" id="1437059.A6A05_14400"/>
<sequence>MLGALRHLVFVVLAALLVAAGPAGAQEWKRLPWHLVDYFYRMPDIADFRTLSMEVEIQGRVEPGQYVYVAPLNGKIGGNMFYFGLQTDLYNGDTRKMMGKGFIFSRWGAAEAGDGKPGPGGWAEAMTHTQSGEGDFASVRLPYAWQPGRYTFRMEARPATPLPGQWVDLSVTDHARARRVEIGSLRFPTNAPARFDPMPASFVEIYGKLPKDPARPGLLVAPDFTVRFAPPLVNGGLSPLGGDVHQSSRVPPFARLTRAADHGAMVVVGGTAAAPPERAP</sequence>
<name>A0A178ML24_9PROT</name>
<dbReference type="RefSeq" id="WP_068502383.1">
    <property type="nucleotide sequence ID" value="NZ_LWQU01000154.1"/>
</dbReference>
<accession>A0A178ML24</accession>
<protein>
    <submittedName>
        <fullName evidence="2">Uncharacterized protein</fullName>
    </submittedName>
</protein>
<reference evidence="2 3" key="1">
    <citation type="submission" date="2016-04" db="EMBL/GenBank/DDBJ databases">
        <title>Draft genome sequence of freshwater magnetotactic bacteria Magnetospirillum marisnigri SP-1 and Magnetospirillum moscoviense BB-1.</title>
        <authorList>
            <person name="Koziaeva V."/>
            <person name="Dziuba M.V."/>
            <person name="Ivanov T.M."/>
            <person name="Kuznetsov B."/>
            <person name="Grouzdev D.S."/>
        </authorList>
    </citation>
    <scope>NUCLEOTIDE SEQUENCE [LARGE SCALE GENOMIC DNA]</scope>
    <source>
        <strain evidence="2 3">BB-1</strain>
    </source>
</reference>
<dbReference type="OrthoDB" id="6017904at2"/>
<keyword evidence="1" id="KW-0732">Signal</keyword>
<dbReference type="Pfam" id="PF11958">
    <property type="entry name" value="DUF3472"/>
    <property type="match status" value="1"/>
</dbReference>
<comment type="caution">
    <text evidence="2">The sequence shown here is derived from an EMBL/GenBank/DDBJ whole genome shotgun (WGS) entry which is preliminary data.</text>
</comment>
<evidence type="ECO:0000313" key="2">
    <source>
        <dbReference type="EMBL" id="OAN48818.1"/>
    </source>
</evidence>
<proteinExistence type="predicted"/>
<dbReference type="Proteomes" id="UP000078543">
    <property type="component" value="Unassembled WGS sequence"/>
</dbReference>
<gene>
    <name evidence="2" type="ORF">A6A05_14400</name>
</gene>
<organism evidence="2 3">
    <name type="scientific">Magnetospirillum moscoviense</name>
    <dbReference type="NCBI Taxonomy" id="1437059"/>
    <lineage>
        <taxon>Bacteria</taxon>
        <taxon>Pseudomonadati</taxon>
        <taxon>Pseudomonadota</taxon>
        <taxon>Alphaproteobacteria</taxon>
        <taxon>Rhodospirillales</taxon>
        <taxon>Rhodospirillaceae</taxon>
        <taxon>Magnetospirillum</taxon>
    </lineage>
</organism>
<evidence type="ECO:0000256" key="1">
    <source>
        <dbReference type="SAM" id="SignalP"/>
    </source>
</evidence>
<dbReference type="InterPro" id="IPR021862">
    <property type="entry name" value="DUF3472"/>
</dbReference>
<keyword evidence="3" id="KW-1185">Reference proteome</keyword>
<feature type="chain" id="PRO_5008092020" evidence="1">
    <location>
        <begin position="26"/>
        <end position="280"/>
    </location>
</feature>
<dbReference type="EMBL" id="LWQU01000154">
    <property type="protein sequence ID" value="OAN48818.1"/>
    <property type="molecule type" value="Genomic_DNA"/>
</dbReference>
<evidence type="ECO:0000313" key="3">
    <source>
        <dbReference type="Proteomes" id="UP000078543"/>
    </source>
</evidence>
<dbReference type="AlphaFoldDB" id="A0A178ML24"/>